<dbReference type="AlphaFoldDB" id="A0A3M7LDS7"/>
<evidence type="ECO:0000313" key="2">
    <source>
        <dbReference type="Proteomes" id="UP000267524"/>
    </source>
</evidence>
<proteinExistence type="predicted"/>
<organism evidence="1 2">
    <name type="scientific">Chryseobacterium nematophagum</name>
    <dbReference type="NCBI Taxonomy" id="2305228"/>
    <lineage>
        <taxon>Bacteria</taxon>
        <taxon>Pseudomonadati</taxon>
        <taxon>Bacteroidota</taxon>
        <taxon>Flavobacteriia</taxon>
        <taxon>Flavobacteriales</taxon>
        <taxon>Weeksellaceae</taxon>
        <taxon>Chryseobacterium group</taxon>
        <taxon>Chryseobacterium</taxon>
    </lineage>
</organism>
<evidence type="ECO:0000313" key="1">
    <source>
        <dbReference type="EMBL" id="RMZ60881.1"/>
    </source>
</evidence>
<comment type="caution">
    <text evidence="1">The sequence shown here is derived from an EMBL/GenBank/DDBJ whole genome shotgun (WGS) entry which is preliminary data.</text>
</comment>
<keyword evidence="2" id="KW-1185">Reference proteome</keyword>
<name>A0A3M7LDS7_9FLAO</name>
<protein>
    <submittedName>
        <fullName evidence="1">Uncharacterized protein</fullName>
    </submittedName>
</protein>
<sequence>MENNDYHLKPEDIKKIEAYIAEGEKAQHELDEMNKPGAVQPRISLSGIKQKLEKAIKMAYIAKRLYNDAGVQAALKKPSKKEKLEALLATQAIKDILKKYQMTPKQWDDFKWKMQEKIGEAIGKVLAAIIENW</sequence>
<accession>A0A3M7LDS7</accession>
<dbReference type="RefSeq" id="WP_122545688.1">
    <property type="nucleotide sequence ID" value="NZ_QWIV01000005.1"/>
</dbReference>
<gene>
    <name evidence="1" type="ORF">D1632_02595</name>
</gene>
<dbReference type="EMBL" id="QWIV01000005">
    <property type="protein sequence ID" value="RMZ60881.1"/>
    <property type="molecule type" value="Genomic_DNA"/>
</dbReference>
<reference evidence="1 2" key="1">
    <citation type="submission" date="2018-08" db="EMBL/GenBank/DDBJ databases">
        <title>Chryseobacterium nematophagum: a novel matrix digesting pathogen of nematodes.</title>
        <authorList>
            <person name="Page A."/>
            <person name="Roberts M."/>
            <person name="Felix M.-A."/>
            <person name="Weir W."/>
        </authorList>
    </citation>
    <scope>NUCLEOTIDE SEQUENCE [LARGE SCALE GENOMIC DNA]</scope>
    <source>
        <strain evidence="1 2">JUb275</strain>
    </source>
</reference>
<dbReference type="Proteomes" id="UP000267524">
    <property type="component" value="Unassembled WGS sequence"/>
</dbReference>